<protein>
    <submittedName>
        <fullName evidence="1">Uncharacterized protein</fullName>
    </submittedName>
</protein>
<dbReference type="AlphaFoldDB" id="A0A1B8ARW0"/>
<accession>A0A1B8ARW0</accession>
<proteinExistence type="predicted"/>
<dbReference type="EMBL" id="LYXU01000002">
    <property type="protein sequence ID" value="OBS23268.1"/>
    <property type="molecule type" value="Genomic_DNA"/>
</dbReference>
<organism evidence="1 2">
    <name type="scientific">Fusarium poae</name>
    <dbReference type="NCBI Taxonomy" id="36050"/>
    <lineage>
        <taxon>Eukaryota</taxon>
        <taxon>Fungi</taxon>
        <taxon>Dikarya</taxon>
        <taxon>Ascomycota</taxon>
        <taxon>Pezizomycotina</taxon>
        <taxon>Sordariomycetes</taxon>
        <taxon>Hypocreomycetidae</taxon>
        <taxon>Hypocreales</taxon>
        <taxon>Nectriaceae</taxon>
        <taxon>Fusarium</taxon>
    </lineage>
</organism>
<name>A0A1B8ARW0_FUSPO</name>
<gene>
    <name evidence="1" type="ORF">FPOA_03820</name>
</gene>
<reference evidence="1 2" key="1">
    <citation type="submission" date="2016-06" db="EMBL/GenBank/DDBJ databases">
        <title>Living apart together: crosstalk between the core and supernumerary genomes in a fungal plant pathogen.</title>
        <authorList>
            <person name="Vanheule A."/>
            <person name="Audenaert K."/>
            <person name="Warris S."/>
            <person name="Van De Geest H."/>
            <person name="Schijlen E."/>
            <person name="Hofte M."/>
            <person name="De Saeger S."/>
            <person name="Haesaert G."/>
            <person name="Waalwijk C."/>
            <person name="Van Der Lee T."/>
        </authorList>
    </citation>
    <scope>NUCLEOTIDE SEQUENCE [LARGE SCALE GENOMIC DNA]</scope>
    <source>
        <strain evidence="1 2">2516</strain>
    </source>
</reference>
<evidence type="ECO:0000313" key="1">
    <source>
        <dbReference type="EMBL" id="OBS23268.1"/>
    </source>
</evidence>
<evidence type="ECO:0000313" key="2">
    <source>
        <dbReference type="Proteomes" id="UP000091967"/>
    </source>
</evidence>
<dbReference type="OMA" id="RIMIYLE"/>
<keyword evidence="2" id="KW-1185">Reference proteome</keyword>
<dbReference type="Proteomes" id="UP000091967">
    <property type="component" value="Unassembled WGS sequence"/>
</dbReference>
<sequence>MTGSLWTASRVIKASPVMLRQYLGNKMQVIRDIIQYDQDMMQDAMGILLFPRIMSPEKGLLYDRPVTVIRSHLRKWSKSQFPDPLKKHDDRLASQLCKLHSRIMLLTEDYITKATAFFPPREYLCLPQVQDLSKRHLLFKGARVTPLFDSADLTSLERTRFVKAFLMYYLTAKINHLGQLPSGVPRRRVHKAEEEAMYCIVAYVETLYGAMFAQCTDPWLPTISSVTSPESGLLYPDNFVFDTNVYALEMKLDYFNRTYYDRDYGNEFERLGPDRLFDFLRHDISKEDERQNLSVELCKAATSECRHHCHEMLDTLKLFLEPSENYQDGQERFMYEHLSVELNMNSDSGSRRAWFVGTQRAWVFFDDNRFFPQGTTKRPTFPSEAFLAEQDRLALFENRGPYEEWDKKRALRRSQKWHDGIIVAVDQVDRF</sequence>
<comment type="caution">
    <text evidence="1">The sequence shown here is derived from an EMBL/GenBank/DDBJ whole genome shotgun (WGS) entry which is preliminary data.</text>
</comment>